<proteinExistence type="predicted"/>
<feature type="chain" id="PRO_5026342691" evidence="2">
    <location>
        <begin position="24"/>
        <end position="357"/>
    </location>
</feature>
<dbReference type="InterPro" id="IPR002509">
    <property type="entry name" value="NODB_dom"/>
</dbReference>
<accession>A0A6G2BHG3</accession>
<feature type="compositionally biased region" description="Basic and acidic residues" evidence="1">
    <location>
        <begin position="132"/>
        <end position="167"/>
    </location>
</feature>
<protein>
    <submittedName>
        <fullName evidence="4">Polysaccharide deacetylase family protein</fullName>
    </submittedName>
</protein>
<dbReference type="GO" id="GO:0005975">
    <property type="term" value="P:carbohydrate metabolic process"/>
    <property type="evidence" value="ECO:0007669"/>
    <property type="project" value="InterPro"/>
</dbReference>
<keyword evidence="5" id="KW-1185">Reference proteome</keyword>
<evidence type="ECO:0000313" key="4">
    <source>
        <dbReference type="EMBL" id="MTE21509.1"/>
    </source>
</evidence>
<dbReference type="PANTHER" id="PTHR10587">
    <property type="entry name" value="GLYCOSYL TRANSFERASE-RELATED"/>
    <property type="match status" value="1"/>
</dbReference>
<dbReference type="PROSITE" id="PS51677">
    <property type="entry name" value="NODB"/>
    <property type="match status" value="1"/>
</dbReference>
<dbReference type="OrthoDB" id="9814083at2"/>
<sequence>MTVSVRRTPLSLTALTLVTAAVAGCGGPVGDTPRAASPAAASPTGSASASPGPSASGAPDAEGAVSEYAVLPTSNGGRVAVFRHGPRPEDSEADRDEAEKREKPEEREKNDDEGDKVVALTFDAALSPEDPEGSKKAAEEGGEQTEKATAREESEKKPKEKGERHDNPGLLNTLRREKVPATVFMSGGWARAHRERASDIGRDRLFEVGTLSDSYRPFTPDCAGLEDLPVLAPGKQLGDVRKGLEALREAGVENPTPYFRFPGGCFDDRARKTVAPAGVTAVAGDVVAADAGASDEKKVADRVLSQVEPGSVVVLHWNRAKAPVTEKVVDRIVPKLRERGYRFVRVSEMIAAAVGRG</sequence>
<dbReference type="GO" id="GO:0016810">
    <property type="term" value="F:hydrolase activity, acting on carbon-nitrogen (but not peptide) bonds"/>
    <property type="evidence" value="ECO:0007669"/>
    <property type="project" value="InterPro"/>
</dbReference>
<evidence type="ECO:0000256" key="1">
    <source>
        <dbReference type="SAM" id="MobiDB-lite"/>
    </source>
</evidence>
<dbReference type="EMBL" id="WIXO01000001">
    <property type="protein sequence ID" value="MTE21509.1"/>
    <property type="molecule type" value="Genomic_DNA"/>
</dbReference>
<feature type="compositionally biased region" description="Basic and acidic residues" evidence="1">
    <location>
        <begin position="97"/>
        <end position="110"/>
    </location>
</feature>
<dbReference type="InterPro" id="IPR011330">
    <property type="entry name" value="Glyco_hydro/deAcase_b/a-brl"/>
</dbReference>
<evidence type="ECO:0000256" key="2">
    <source>
        <dbReference type="SAM" id="SignalP"/>
    </source>
</evidence>
<feature type="region of interest" description="Disordered" evidence="1">
    <location>
        <begin position="28"/>
        <end position="171"/>
    </location>
</feature>
<dbReference type="SUPFAM" id="SSF88713">
    <property type="entry name" value="Glycoside hydrolase/deacetylase"/>
    <property type="match status" value="1"/>
</dbReference>
<evidence type="ECO:0000259" key="3">
    <source>
        <dbReference type="PROSITE" id="PS51677"/>
    </source>
</evidence>
<keyword evidence="2" id="KW-0732">Signal</keyword>
<organism evidence="4 5">
    <name type="scientific">Streptomyces taklimakanensis</name>
    <dbReference type="NCBI Taxonomy" id="2569853"/>
    <lineage>
        <taxon>Bacteria</taxon>
        <taxon>Bacillati</taxon>
        <taxon>Actinomycetota</taxon>
        <taxon>Actinomycetes</taxon>
        <taxon>Kitasatosporales</taxon>
        <taxon>Streptomycetaceae</taxon>
        <taxon>Streptomyces</taxon>
    </lineage>
</organism>
<gene>
    <name evidence="4" type="ORF">F0L17_20815</name>
</gene>
<dbReference type="Gene3D" id="3.20.20.370">
    <property type="entry name" value="Glycoside hydrolase/deacetylase"/>
    <property type="match status" value="1"/>
</dbReference>
<dbReference type="Proteomes" id="UP000473014">
    <property type="component" value="Unassembled WGS sequence"/>
</dbReference>
<comment type="caution">
    <text evidence="4">The sequence shown here is derived from an EMBL/GenBank/DDBJ whole genome shotgun (WGS) entry which is preliminary data.</text>
</comment>
<feature type="domain" description="NodB homology" evidence="3">
    <location>
        <begin position="153"/>
        <end position="344"/>
    </location>
</feature>
<dbReference type="AlphaFoldDB" id="A0A6G2BHG3"/>
<feature type="signal peptide" evidence="2">
    <location>
        <begin position="1"/>
        <end position="23"/>
    </location>
</feature>
<dbReference type="InterPro" id="IPR050248">
    <property type="entry name" value="Polysacc_deacetylase_ArnD"/>
</dbReference>
<dbReference type="PROSITE" id="PS51257">
    <property type="entry name" value="PROKAR_LIPOPROTEIN"/>
    <property type="match status" value="1"/>
</dbReference>
<evidence type="ECO:0000313" key="5">
    <source>
        <dbReference type="Proteomes" id="UP000473014"/>
    </source>
</evidence>
<dbReference type="PANTHER" id="PTHR10587:SF134">
    <property type="entry name" value="SECRETED PROTEIN"/>
    <property type="match status" value="1"/>
</dbReference>
<feature type="compositionally biased region" description="Low complexity" evidence="1">
    <location>
        <begin position="35"/>
        <end position="64"/>
    </location>
</feature>
<name>A0A6G2BHG3_9ACTN</name>
<dbReference type="RefSeq" id="WP_155072245.1">
    <property type="nucleotide sequence ID" value="NZ_WIXO01000001.1"/>
</dbReference>
<dbReference type="Pfam" id="PF01522">
    <property type="entry name" value="Polysacc_deac_1"/>
    <property type="match status" value="1"/>
</dbReference>
<reference evidence="4 5" key="1">
    <citation type="submission" date="2019-11" db="EMBL/GenBank/DDBJ databases">
        <authorList>
            <person name="Yuan L."/>
        </authorList>
    </citation>
    <scope>NUCLEOTIDE SEQUENCE [LARGE SCALE GENOMIC DNA]</scope>
    <source>
        <strain evidence="4 5">TRM43335</strain>
    </source>
</reference>